<dbReference type="OrthoDB" id="69313at2"/>
<dbReference type="PANTHER" id="PTHR13696:SF96">
    <property type="entry name" value="COBQ_COBB_MIND_PARA NUCLEOTIDE BINDING DOMAIN-CONTAINING PROTEIN"/>
    <property type="match status" value="1"/>
</dbReference>
<dbReference type="InterPro" id="IPR002586">
    <property type="entry name" value="CobQ/CobB/MinD/ParA_Nub-bd_dom"/>
</dbReference>
<dbReference type="AlphaFoldDB" id="C5BNI4"/>
<dbReference type="PANTHER" id="PTHR13696">
    <property type="entry name" value="P-LOOP CONTAINING NUCLEOSIDE TRIPHOSPHATE HYDROLASE"/>
    <property type="match status" value="1"/>
</dbReference>
<dbReference type="HOGENOM" id="CLU_037612_5_0_6"/>
<sequence>MNQIFIANPKGGCGKTTISTQIAGYYANLGYRVLLVDHDAQKSSSDWLASRPARCSSIQLRATTVETPVSDGEAEVVVHDMPAAWSLDHVADIIHAGDKVLVPVLSSPTDIKACLRFLMELYRSGIFEAGIRMGMVANRSREHTRYYKILIEFLERLESPLVANLRDTQNYVRAMDRGLTIFDLPESRVAADLAQWQPIFDWLDVAPPANPVHTAEALAV</sequence>
<feature type="domain" description="CobQ/CobB/MinD/ParA nucleotide binding" evidence="1">
    <location>
        <begin position="4"/>
        <end position="181"/>
    </location>
</feature>
<accession>C5BNI4</accession>
<dbReference type="STRING" id="377629.TERTU_2978"/>
<dbReference type="eggNOG" id="COG1192">
    <property type="taxonomic scope" value="Bacteria"/>
</dbReference>
<name>C5BNI4_TERTT</name>
<dbReference type="CDD" id="cd02042">
    <property type="entry name" value="ParAB_family"/>
    <property type="match status" value="1"/>
</dbReference>
<dbReference type="PIRSF" id="PIRSF009320">
    <property type="entry name" value="Nuc_binding_HP_1000"/>
    <property type="match status" value="1"/>
</dbReference>
<dbReference type="Pfam" id="PF01656">
    <property type="entry name" value="CbiA"/>
    <property type="match status" value="1"/>
</dbReference>
<dbReference type="Proteomes" id="UP000009080">
    <property type="component" value="Chromosome"/>
</dbReference>
<reference evidence="2 3" key="1">
    <citation type="journal article" date="2009" name="PLoS ONE">
        <title>The complete genome of Teredinibacter turnerae T7901: an intracellular endosymbiont of marine wood-boring bivalves (shipworms).</title>
        <authorList>
            <person name="Yang J.C."/>
            <person name="Madupu R."/>
            <person name="Durkin A.S."/>
            <person name="Ekborg N.A."/>
            <person name="Pedamallu C.S."/>
            <person name="Hostetler J.B."/>
            <person name="Radune D."/>
            <person name="Toms B.S."/>
            <person name="Henrissat B."/>
            <person name="Coutinho P.M."/>
            <person name="Schwarz S."/>
            <person name="Field L."/>
            <person name="Trindade-Silva A.E."/>
            <person name="Soares C.A.G."/>
            <person name="Elshahawi S."/>
            <person name="Hanora A."/>
            <person name="Schmidt E.W."/>
            <person name="Haygood M.G."/>
            <person name="Posfai J."/>
            <person name="Benner J."/>
            <person name="Madinger C."/>
            <person name="Nove J."/>
            <person name="Anton B."/>
            <person name="Chaudhary K."/>
            <person name="Foster J."/>
            <person name="Holman A."/>
            <person name="Kumar S."/>
            <person name="Lessard P.A."/>
            <person name="Luyten Y.A."/>
            <person name="Slatko B."/>
            <person name="Wood N."/>
            <person name="Wu B."/>
            <person name="Teplitski M."/>
            <person name="Mougous J.D."/>
            <person name="Ward N."/>
            <person name="Eisen J.A."/>
            <person name="Badger J.H."/>
            <person name="Distel D.L."/>
        </authorList>
    </citation>
    <scope>NUCLEOTIDE SEQUENCE [LARGE SCALE GENOMIC DNA]</scope>
    <source>
        <strain evidence="3">ATCC 39867 / T7901</strain>
    </source>
</reference>
<protein>
    <submittedName>
        <fullName evidence="2">Partition protein ParA</fullName>
    </submittedName>
</protein>
<proteinExistence type="predicted"/>
<keyword evidence="3" id="KW-1185">Reference proteome</keyword>
<dbReference type="InterPro" id="IPR027417">
    <property type="entry name" value="P-loop_NTPase"/>
</dbReference>
<dbReference type="RefSeq" id="WP_015820253.1">
    <property type="nucleotide sequence ID" value="NC_012997.1"/>
</dbReference>
<gene>
    <name evidence="2" type="ordered locus">TERTU_2978</name>
</gene>
<evidence type="ECO:0000259" key="1">
    <source>
        <dbReference type="Pfam" id="PF01656"/>
    </source>
</evidence>
<dbReference type="EMBL" id="CP001614">
    <property type="protein sequence ID" value="ACR14137.1"/>
    <property type="molecule type" value="Genomic_DNA"/>
</dbReference>
<evidence type="ECO:0000313" key="3">
    <source>
        <dbReference type="Proteomes" id="UP000009080"/>
    </source>
</evidence>
<dbReference type="KEGG" id="ttu:TERTU_2978"/>
<organism evidence="2 3">
    <name type="scientific">Teredinibacter turnerae (strain ATCC 39867 / T7901)</name>
    <dbReference type="NCBI Taxonomy" id="377629"/>
    <lineage>
        <taxon>Bacteria</taxon>
        <taxon>Pseudomonadati</taxon>
        <taxon>Pseudomonadota</taxon>
        <taxon>Gammaproteobacteria</taxon>
        <taxon>Cellvibrionales</taxon>
        <taxon>Cellvibrionaceae</taxon>
        <taxon>Teredinibacter</taxon>
    </lineage>
</organism>
<dbReference type="SUPFAM" id="SSF52540">
    <property type="entry name" value="P-loop containing nucleoside triphosphate hydrolases"/>
    <property type="match status" value="1"/>
</dbReference>
<dbReference type="Gene3D" id="3.40.50.300">
    <property type="entry name" value="P-loop containing nucleotide triphosphate hydrolases"/>
    <property type="match status" value="1"/>
</dbReference>
<dbReference type="InterPro" id="IPR050678">
    <property type="entry name" value="DNA_Partitioning_ATPase"/>
</dbReference>
<evidence type="ECO:0000313" key="2">
    <source>
        <dbReference type="EMBL" id="ACR14137.1"/>
    </source>
</evidence>